<accession>A0ABQ1WPW1</accession>
<keyword evidence="3" id="KW-1185">Reference proteome</keyword>
<dbReference type="PANTHER" id="PTHR41983">
    <property type="entry name" value="SHORT-CHAIN FATTY ACID TRANSPORTER-RELATED"/>
    <property type="match status" value="1"/>
</dbReference>
<name>A0ABQ1WPW1_9FLAO</name>
<dbReference type="PANTHER" id="PTHR41983:SF2">
    <property type="entry name" value="SHORT-CHAIN FATTY ACID TRANSPORTER-RELATED"/>
    <property type="match status" value="1"/>
</dbReference>
<sequence>MGIMKETGVVGDIAGFFSSIATDISLPVYTFFSAGLVNIFVPSGGGQWAVQGPIVIESALKLGVPLNKAIMAFAYGDQITNMLQPFWALPLLAITKLKAREILPYTLMLMLLGIFVYIGGLLII</sequence>
<dbReference type="EMBL" id="BMIX01000004">
    <property type="protein sequence ID" value="GGG37944.1"/>
    <property type="molecule type" value="Genomic_DNA"/>
</dbReference>
<evidence type="ECO:0000256" key="1">
    <source>
        <dbReference type="SAM" id="Phobius"/>
    </source>
</evidence>
<reference evidence="3" key="1">
    <citation type="journal article" date="2019" name="Int. J. Syst. Evol. Microbiol.">
        <title>The Global Catalogue of Microorganisms (GCM) 10K type strain sequencing project: providing services to taxonomists for standard genome sequencing and annotation.</title>
        <authorList>
            <consortium name="The Broad Institute Genomics Platform"/>
            <consortium name="The Broad Institute Genome Sequencing Center for Infectious Disease"/>
            <person name="Wu L."/>
            <person name="Ma J."/>
        </authorList>
    </citation>
    <scope>NUCLEOTIDE SEQUENCE [LARGE SCALE GENOMIC DNA]</scope>
    <source>
        <strain evidence="3">CGMCC 1.15422</strain>
    </source>
</reference>
<keyword evidence="1" id="KW-0812">Transmembrane</keyword>
<gene>
    <name evidence="2" type="ORF">GCM10011532_22030</name>
</gene>
<organism evidence="2 3">
    <name type="scientific">Christiangramia forsetii</name>
    <dbReference type="NCBI Taxonomy" id="411153"/>
    <lineage>
        <taxon>Bacteria</taxon>
        <taxon>Pseudomonadati</taxon>
        <taxon>Bacteroidota</taxon>
        <taxon>Flavobacteriia</taxon>
        <taxon>Flavobacteriales</taxon>
        <taxon>Flavobacteriaceae</taxon>
        <taxon>Christiangramia</taxon>
    </lineage>
</organism>
<comment type="caution">
    <text evidence="2">The sequence shown here is derived from an EMBL/GenBank/DDBJ whole genome shotgun (WGS) entry which is preliminary data.</text>
</comment>
<protein>
    <recommendedName>
        <fullName evidence="4">Short-chain fatty acids transporter</fullName>
    </recommendedName>
</protein>
<keyword evidence="1" id="KW-1133">Transmembrane helix</keyword>
<evidence type="ECO:0008006" key="4">
    <source>
        <dbReference type="Google" id="ProtNLM"/>
    </source>
</evidence>
<dbReference type="Proteomes" id="UP000605733">
    <property type="component" value="Unassembled WGS sequence"/>
</dbReference>
<evidence type="ECO:0000313" key="3">
    <source>
        <dbReference type="Proteomes" id="UP000605733"/>
    </source>
</evidence>
<proteinExistence type="predicted"/>
<evidence type="ECO:0000313" key="2">
    <source>
        <dbReference type="EMBL" id="GGG37944.1"/>
    </source>
</evidence>
<dbReference type="Pfam" id="PF02667">
    <property type="entry name" value="SCFA_trans"/>
    <property type="match status" value="1"/>
</dbReference>
<keyword evidence="1" id="KW-0472">Membrane</keyword>
<dbReference type="InterPro" id="IPR006160">
    <property type="entry name" value="SCFA_transpt_AtoE"/>
</dbReference>
<feature type="transmembrane region" description="Helical" evidence="1">
    <location>
        <begin position="102"/>
        <end position="123"/>
    </location>
</feature>